<comment type="caution">
    <text evidence="12">The sequence shown here is derived from an EMBL/GenBank/DDBJ whole genome shotgun (WGS) entry which is preliminary data.</text>
</comment>
<protein>
    <recommendedName>
        <fullName evidence="9">Ribonuclease H1</fullName>
        <shortName evidence="9">RNase H1</shortName>
        <ecNumber evidence="9">3.1.26.4</ecNumber>
    </recommendedName>
</protein>
<dbReference type="SUPFAM" id="SSF55658">
    <property type="entry name" value="L9 N-domain-like"/>
    <property type="match status" value="1"/>
</dbReference>
<feature type="region of interest" description="Disordered" evidence="10">
    <location>
        <begin position="53"/>
        <end position="117"/>
    </location>
</feature>
<dbReference type="EC" id="3.1.26.4" evidence="9"/>
<dbReference type="AlphaFoldDB" id="A0A3M7PMS8"/>
<evidence type="ECO:0000256" key="10">
    <source>
        <dbReference type="SAM" id="MobiDB-lite"/>
    </source>
</evidence>
<feature type="domain" description="RNase H type-1" evidence="11">
    <location>
        <begin position="160"/>
        <end position="306"/>
    </location>
</feature>
<dbReference type="GO" id="GO:0003676">
    <property type="term" value="F:nucleic acid binding"/>
    <property type="evidence" value="ECO:0007669"/>
    <property type="project" value="UniProtKB-UniRule"/>
</dbReference>
<dbReference type="InterPro" id="IPR009027">
    <property type="entry name" value="Ribosomal_bL9/RNase_H1_N"/>
</dbReference>
<dbReference type="Proteomes" id="UP000276133">
    <property type="component" value="Unassembled WGS sequence"/>
</dbReference>
<evidence type="ECO:0000256" key="3">
    <source>
        <dbReference type="ARBA" id="ARBA00005300"/>
    </source>
</evidence>
<keyword evidence="8 9" id="KW-0460">Magnesium</keyword>
<dbReference type="InterPro" id="IPR050092">
    <property type="entry name" value="RNase_H"/>
</dbReference>
<dbReference type="Pfam" id="PF01693">
    <property type="entry name" value="Cauli_VI"/>
    <property type="match status" value="1"/>
</dbReference>
<keyword evidence="7 9" id="KW-0378">Hydrolase</keyword>
<dbReference type="PROSITE" id="PS50879">
    <property type="entry name" value="RNASE_H_1"/>
    <property type="match status" value="1"/>
</dbReference>
<reference evidence="12 13" key="1">
    <citation type="journal article" date="2018" name="Sci. Rep.">
        <title>Genomic signatures of local adaptation to the degree of environmental predictability in rotifers.</title>
        <authorList>
            <person name="Franch-Gras L."/>
            <person name="Hahn C."/>
            <person name="Garcia-Roger E.M."/>
            <person name="Carmona M.J."/>
            <person name="Serra M."/>
            <person name="Gomez A."/>
        </authorList>
    </citation>
    <scope>NUCLEOTIDE SEQUENCE [LARGE SCALE GENOMIC DNA]</scope>
    <source>
        <strain evidence="12">HYR1</strain>
    </source>
</reference>
<dbReference type="InterPro" id="IPR012337">
    <property type="entry name" value="RNaseH-like_sf"/>
</dbReference>
<evidence type="ECO:0000313" key="13">
    <source>
        <dbReference type="Proteomes" id="UP000276133"/>
    </source>
</evidence>
<dbReference type="FunFam" id="3.40.970.10:FF:000001">
    <property type="entry name" value="Ribonuclease H1"/>
    <property type="match status" value="1"/>
</dbReference>
<comment type="catalytic activity">
    <reaction evidence="1 9">
        <text>Endonucleolytic cleavage to 5'-phosphomonoester.</text>
        <dbReference type="EC" id="3.1.26.4"/>
    </reaction>
</comment>
<dbReference type="Gene3D" id="3.40.970.10">
    <property type="entry name" value="Ribonuclease H1, N-terminal domain"/>
    <property type="match status" value="1"/>
</dbReference>
<name>A0A3M7PMS8_BRAPC</name>
<accession>A0A3M7PMS8</accession>
<dbReference type="FunFam" id="3.30.420.10:FF:000115">
    <property type="entry name" value="Ribonuclease H"/>
    <property type="match status" value="1"/>
</dbReference>
<dbReference type="Gene3D" id="3.30.420.10">
    <property type="entry name" value="Ribonuclease H-like superfamily/Ribonuclease H"/>
    <property type="match status" value="1"/>
</dbReference>
<organism evidence="12 13">
    <name type="scientific">Brachionus plicatilis</name>
    <name type="common">Marine rotifer</name>
    <name type="synonym">Brachionus muelleri</name>
    <dbReference type="NCBI Taxonomy" id="10195"/>
    <lineage>
        <taxon>Eukaryota</taxon>
        <taxon>Metazoa</taxon>
        <taxon>Spiralia</taxon>
        <taxon>Gnathifera</taxon>
        <taxon>Rotifera</taxon>
        <taxon>Eurotatoria</taxon>
        <taxon>Monogononta</taxon>
        <taxon>Pseudotrocha</taxon>
        <taxon>Ploima</taxon>
        <taxon>Brachionidae</taxon>
        <taxon>Brachionus</taxon>
    </lineage>
</organism>
<gene>
    <name evidence="12" type="ORF">BpHYR1_011045</name>
</gene>
<dbReference type="OrthoDB" id="407198at2759"/>
<evidence type="ECO:0000313" key="12">
    <source>
        <dbReference type="EMBL" id="RNA00413.1"/>
    </source>
</evidence>
<proteinExistence type="inferred from homology"/>
<dbReference type="PIRSF" id="PIRSF036852">
    <property type="entry name" value="Ribonuclease_H1_euk"/>
    <property type="match status" value="1"/>
</dbReference>
<comment type="cofactor">
    <cofactor evidence="2 9">
        <name>Mg(2+)</name>
        <dbReference type="ChEBI" id="CHEBI:18420"/>
    </cofactor>
</comment>
<dbReference type="PANTHER" id="PTHR10642:SF26">
    <property type="entry name" value="RIBONUCLEASE H1"/>
    <property type="match status" value="1"/>
</dbReference>
<dbReference type="InterPro" id="IPR036397">
    <property type="entry name" value="RNaseH_sf"/>
</dbReference>
<evidence type="ECO:0000259" key="11">
    <source>
        <dbReference type="PROSITE" id="PS50879"/>
    </source>
</evidence>
<evidence type="ECO:0000256" key="1">
    <source>
        <dbReference type="ARBA" id="ARBA00000077"/>
    </source>
</evidence>
<evidence type="ECO:0000256" key="6">
    <source>
        <dbReference type="ARBA" id="ARBA00022759"/>
    </source>
</evidence>
<dbReference type="GO" id="GO:0000287">
    <property type="term" value="F:magnesium ion binding"/>
    <property type="evidence" value="ECO:0007669"/>
    <property type="project" value="UniProtKB-UniRule"/>
</dbReference>
<dbReference type="SUPFAM" id="SSF53098">
    <property type="entry name" value="Ribonuclease H-like"/>
    <property type="match status" value="1"/>
</dbReference>
<dbReference type="STRING" id="10195.A0A3M7PMS8"/>
<dbReference type="GO" id="GO:0043137">
    <property type="term" value="P:DNA replication, removal of RNA primer"/>
    <property type="evidence" value="ECO:0007669"/>
    <property type="project" value="TreeGrafter"/>
</dbReference>
<dbReference type="GO" id="GO:0004523">
    <property type="term" value="F:RNA-DNA hybrid ribonuclease activity"/>
    <property type="evidence" value="ECO:0007669"/>
    <property type="project" value="UniProtKB-UniRule"/>
</dbReference>
<comment type="similarity">
    <text evidence="3 9">Belongs to the RNase H family.</text>
</comment>
<keyword evidence="4 9" id="KW-0540">Nuclease</keyword>
<dbReference type="InterPro" id="IPR017067">
    <property type="entry name" value="RNase_H1_euk"/>
</dbReference>
<evidence type="ECO:0000256" key="7">
    <source>
        <dbReference type="ARBA" id="ARBA00022801"/>
    </source>
</evidence>
<keyword evidence="13" id="KW-1185">Reference proteome</keyword>
<evidence type="ECO:0000256" key="2">
    <source>
        <dbReference type="ARBA" id="ARBA00001946"/>
    </source>
</evidence>
<dbReference type="InterPro" id="IPR037056">
    <property type="entry name" value="RNase_H1_N_sf"/>
</dbReference>
<evidence type="ECO:0000256" key="5">
    <source>
        <dbReference type="ARBA" id="ARBA00022723"/>
    </source>
</evidence>
<keyword evidence="6 9" id="KW-0255">Endonuclease</keyword>
<dbReference type="InterPro" id="IPR002156">
    <property type="entry name" value="RNaseH_domain"/>
</dbReference>
<feature type="compositionally biased region" description="Basic and acidic residues" evidence="10">
    <location>
        <begin position="101"/>
        <end position="116"/>
    </location>
</feature>
<keyword evidence="5 9" id="KW-0479">Metal-binding</keyword>
<dbReference type="InterPro" id="IPR011320">
    <property type="entry name" value="RNase_H1_N"/>
</dbReference>
<feature type="compositionally biased region" description="Polar residues" evidence="10">
    <location>
        <begin position="89"/>
        <end position="100"/>
    </location>
</feature>
<dbReference type="Pfam" id="PF00075">
    <property type="entry name" value="RNase_H"/>
    <property type="match status" value="1"/>
</dbReference>
<dbReference type="PANTHER" id="PTHR10642">
    <property type="entry name" value="RIBONUCLEASE H1"/>
    <property type="match status" value="1"/>
</dbReference>
<dbReference type="EMBL" id="REGN01009768">
    <property type="protein sequence ID" value="RNA00413.1"/>
    <property type="molecule type" value="Genomic_DNA"/>
</dbReference>
<sequence>MPFYAVRNGYEPGIYLSWENCEKQVKGFSKAVYKKFETKVDAVAFILNKSPNKSQENLSKDSPKIKNPDFSKESTDHSDLNQKRKFNNDESNLSNATTSIKSKEKEMNNLRPEKKARTTQNKMEYVNTCKEITKKILDTPIDLKKYLTEYEDKIYEFSFKSQKAIVYTDGACSNNGKPNAAAGIGVFWGKNHPLNISKRLNGLQTNNRAEINAAIVAISQALTYDASELTIYTDSKFMMNSINDWINKWKKNGWKTSSGESVKNIDDFKRLDDLCSKIKINWIYVPGHKGHYGNEEADRLATQCLK</sequence>
<comment type="function">
    <text evidence="9">Endonuclease that specifically degrades the RNA of RNA-DNA hybrids.</text>
</comment>
<evidence type="ECO:0000256" key="9">
    <source>
        <dbReference type="PIRNR" id="PIRNR036852"/>
    </source>
</evidence>
<feature type="compositionally biased region" description="Basic and acidic residues" evidence="10">
    <location>
        <begin position="58"/>
        <end position="88"/>
    </location>
</feature>
<dbReference type="CDD" id="cd09280">
    <property type="entry name" value="RNase_HI_eukaryote_like"/>
    <property type="match status" value="1"/>
</dbReference>
<evidence type="ECO:0000256" key="8">
    <source>
        <dbReference type="ARBA" id="ARBA00022842"/>
    </source>
</evidence>
<evidence type="ECO:0000256" key="4">
    <source>
        <dbReference type="ARBA" id="ARBA00022722"/>
    </source>
</evidence>